<organism evidence="4 5">
    <name type="scientific">Symbiodinium pilosum</name>
    <name type="common">Dinoflagellate</name>
    <dbReference type="NCBI Taxonomy" id="2952"/>
    <lineage>
        <taxon>Eukaryota</taxon>
        <taxon>Sar</taxon>
        <taxon>Alveolata</taxon>
        <taxon>Dinophyceae</taxon>
        <taxon>Suessiales</taxon>
        <taxon>Symbiodiniaceae</taxon>
        <taxon>Symbiodinium</taxon>
    </lineage>
</organism>
<proteinExistence type="predicted"/>
<evidence type="ECO:0000256" key="2">
    <source>
        <dbReference type="SAM" id="MobiDB-lite"/>
    </source>
</evidence>
<reference evidence="4" key="1">
    <citation type="submission" date="2021-02" db="EMBL/GenBank/DDBJ databases">
        <authorList>
            <person name="Dougan E. K."/>
            <person name="Rhodes N."/>
            <person name="Thang M."/>
            <person name="Chan C."/>
        </authorList>
    </citation>
    <scope>NUCLEOTIDE SEQUENCE</scope>
</reference>
<evidence type="ECO:0000313" key="4">
    <source>
        <dbReference type="EMBL" id="CAE7506633.1"/>
    </source>
</evidence>
<name>A0A812T301_SYMPI</name>
<dbReference type="PANTHER" id="PTHR40515:SF1">
    <property type="entry name" value="CILIA- AND FLAGELLA-ASSOCIATED PROTEIN 157"/>
    <property type="match status" value="1"/>
</dbReference>
<protein>
    <submittedName>
        <fullName evidence="4">Uncharacterized protein</fullName>
    </submittedName>
</protein>
<dbReference type="InterPro" id="IPR036259">
    <property type="entry name" value="MFS_trans_sf"/>
</dbReference>
<feature type="transmembrane region" description="Helical" evidence="3">
    <location>
        <begin position="142"/>
        <end position="163"/>
    </location>
</feature>
<feature type="transmembrane region" description="Helical" evidence="3">
    <location>
        <begin position="175"/>
        <end position="195"/>
    </location>
</feature>
<sequence length="544" mass="60976">MAVGMAVMKLGEVGIGLPNEYTIHKEHCGVHHCIQPGHFSWDGPWAVDGSLRLLMMMGSIVLSIDTLLVALAFPETIKPELRTSTRKLIMQNWRVIQPWNNLRVFATHELRLLMSIRTLGYVIAAGGGSVYMSFYQRFQFDTFTMMTHTVLAGTATWLTTMAVPKLVDCFGDMRGVWIPAIVISLVYGVACGLIPADQGYLVYVIWPLLGGPSFALNGFTPDLMAKLVPADVQGTFQTSKSFLYRLTQAIFMWPWNQLFMNTFWFPYPMDATALWVSIGLGVIMMSLICYARRYDPCEAIKSGKALDAFMASDYAKSSWYQKHTEDDIHEPEAASASSSGGQPIQMLQYTATLRDSDIEHSEERPEDPTHAAQSSAYAALVSAEDGQQQQTAKPQDIPLDAETIQGPTFNGLSQELEEKYQTTVKRLKQQLQQEQKQAAKMRAIADRQFTDPSELEAFFLECVDKVKADITERRRVALEQNKALRASGEVKPRGYPETLPPQVAKLAQAPTLDDFTVTDRRKVVELLLSSEQVLQFLYDKLFPP</sequence>
<comment type="caution">
    <text evidence="4">The sequence shown here is derived from an EMBL/GenBank/DDBJ whole genome shotgun (WGS) entry which is preliminary data.</text>
</comment>
<keyword evidence="1" id="KW-0175">Coiled coil</keyword>
<accession>A0A812T301</accession>
<dbReference type="Proteomes" id="UP000649617">
    <property type="component" value="Unassembled WGS sequence"/>
</dbReference>
<keyword evidence="3" id="KW-1133">Transmembrane helix</keyword>
<feature type="transmembrane region" description="Helical" evidence="3">
    <location>
        <begin position="53"/>
        <end position="73"/>
    </location>
</feature>
<dbReference type="OrthoDB" id="418502at2759"/>
<dbReference type="PANTHER" id="PTHR40515">
    <property type="entry name" value="CILIA- AND FLAGELLA-ASSOCIATED PROTEIN 157"/>
    <property type="match status" value="1"/>
</dbReference>
<keyword evidence="3" id="KW-0812">Transmembrane</keyword>
<feature type="transmembrane region" description="Helical" evidence="3">
    <location>
        <begin position="118"/>
        <end position="136"/>
    </location>
</feature>
<feature type="compositionally biased region" description="Basic and acidic residues" evidence="2">
    <location>
        <begin position="356"/>
        <end position="369"/>
    </location>
</feature>
<feature type="region of interest" description="Disordered" evidence="2">
    <location>
        <begin position="356"/>
        <end position="407"/>
    </location>
</feature>
<dbReference type="AlphaFoldDB" id="A0A812T301"/>
<keyword evidence="5" id="KW-1185">Reference proteome</keyword>
<feature type="non-terminal residue" evidence="4">
    <location>
        <position position="1"/>
    </location>
</feature>
<evidence type="ECO:0000313" key="5">
    <source>
        <dbReference type="Proteomes" id="UP000649617"/>
    </source>
</evidence>
<dbReference type="SUPFAM" id="SSF103473">
    <property type="entry name" value="MFS general substrate transporter"/>
    <property type="match status" value="1"/>
</dbReference>
<evidence type="ECO:0000256" key="3">
    <source>
        <dbReference type="SAM" id="Phobius"/>
    </source>
</evidence>
<keyword evidence="3" id="KW-0472">Membrane</keyword>
<dbReference type="EMBL" id="CAJNIZ010028302">
    <property type="protein sequence ID" value="CAE7506633.1"/>
    <property type="molecule type" value="Genomic_DNA"/>
</dbReference>
<evidence type="ECO:0000256" key="1">
    <source>
        <dbReference type="SAM" id="Coils"/>
    </source>
</evidence>
<dbReference type="Gene3D" id="1.20.1250.20">
    <property type="entry name" value="MFS general substrate transporter like domains"/>
    <property type="match status" value="1"/>
</dbReference>
<feature type="transmembrane region" description="Helical" evidence="3">
    <location>
        <begin position="272"/>
        <end position="291"/>
    </location>
</feature>
<feature type="coiled-coil region" evidence="1">
    <location>
        <begin position="413"/>
        <end position="448"/>
    </location>
</feature>
<gene>
    <name evidence="4" type="ORF">SPIL2461_LOCUS13136</name>
</gene>